<organism evidence="8 9">
    <name type="scientific">Saccharolobus caldissimus</name>
    <dbReference type="NCBI Taxonomy" id="1702097"/>
    <lineage>
        <taxon>Archaea</taxon>
        <taxon>Thermoproteota</taxon>
        <taxon>Thermoprotei</taxon>
        <taxon>Sulfolobales</taxon>
        <taxon>Sulfolobaceae</taxon>
        <taxon>Saccharolobus</taxon>
    </lineage>
</organism>
<keyword evidence="2 6" id="KW-0489">Methyltransferase</keyword>
<dbReference type="Gene3D" id="3.30.950.10">
    <property type="entry name" value="Methyltransferase, Cobalt-precorrin-4 Transmethylase, Domain 2"/>
    <property type="match status" value="1"/>
</dbReference>
<dbReference type="InterPro" id="IPR050161">
    <property type="entry name" value="Siro_Cobalamin_biosynth"/>
</dbReference>
<evidence type="ECO:0000256" key="4">
    <source>
        <dbReference type="ARBA" id="ARBA00022691"/>
    </source>
</evidence>
<comment type="similarity">
    <text evidence="6">Belongs to the precorrin methyltransferase family.</text>
</comment>
<dbReference type="Gene3D" id="3.40.1010.10">
    <property type="entry name" value="Cobalt-precorrin-4 Transmethylase, Domain 1"/>
    <property type="match status" value="1"/>
</dbReference>
<gene>
    <name evidence="8" type="ORF">SACC_16230</name>
</gene>
<dbReference type="GO" id="GO:0004851">
    <property type="term" value="F:uroporphyrin-III C-methyltransferase activity"/>
    <property type="evidence" value="ECO:0007669"/>
    <property type="project" value="UniProtKB-EC"/>
</dbReference>
<dbReference type="InterPro" id="IPR014776">
    <property type="entry name" value="4pyrrole_Mease_sub2"/>
</dbReference>
<dbReference type="PANTHER" id="PTHR45790">
    <property type="entry name" value="SIROHEME SYNTHASE-RELATED"/>
    <property type="match status" value="1"/>
</dbReference>
<keyword evidence="4" id="KW-0949">S-adenosyl-L-methionine</keyword>
<feature type="domain" description="Tetrapyrrole methylase" evidence="7">
    <location>
        <begin position="3"/>
        <end position="139"/>
    </location>
</feature>
<dbReference type="Proteomes" id="UP001319921">
    <property type="component" value="Chromosome"/>
</dbReference>
<evidence type="ECO:0000256" key="5">
    <source>
        <dbReference type="ARBA" id="ARBA00023244"/>
    </source>
</evidence>
<dbReference type="InterPro" id="IPR003043">
    <property type="entry name" value="Uropor_MeTrfase_CS"/>
</dbReference>
<evidence type="ECO:0000256" key="3">
    <source>
        <dbReference type="ARBA" id="ARBA00022679"/>
    </source>
</evidence>
<evidence type="ECO:0000313" key="8">
    <source>
        <dbReference type="EMBL" id="BDB98606.1"/>
    </source>
</evidence>
<keyword evidence="3 6" id="KW-0808">Transferase</keyword>
<dbReference type="Pfam" id="PF00590">
    <property type="entry name" value="TP_methylase"/>
    <property type="match status" value="1"/>
</dbReference>
<evidence type="ECO:0000259" key="7">
    <source>
        <dbReference type="Pfam" id="PF00590"/>
    </source>
</evidence>
<reference evidence="8 9" key="1">
    <citation type="journal article" date="2022" name="Microbiol. Resour. Announc.">
        <title>Complete Genome Sequence of the Hyperthermophilic and Acidophilic Archaeon Saccharolobus caldissimus Strain HS-3T.</title>
        <authorList>
            <person name="Sakai H.D."/>
            <person name="Kurosawa N."/>
        </authorList>
    </citation>
    <scope>NUCLEOTIDE SEQUENCE [LARGE SCALE GENOMIC DNA]</scope>
    <source>
        <strain evidence="8 9">JCM32116</strain>
    </source>
</reference>
<dbReference type="SUPFAM" id="SSF53790">
    <property type="entry name" value="Tetrapyrrole methylase"/>
    <property type="match status" value="1"/>
</dbReference>
<dbReference type="PROSITE" id="PS00840">
    <property type="entry name" value="SUMT_2"/>
    <property type="match status" value="1"/>
</dbReference>
<dbReference type="InterPro" id="IPR014777">
    <property type="entry name" value="4pyrrole_Mease_sub1"/>
</dbReference>
<accession>A0AAQ4CS25</accession>
<keyword evidence="5" id="KW-0627">Porphyrin biosynthesis</keyword>
<proteinExistence type="inferred from homology"/>
<evidence type="ECO:0000313" key="9">
    <source>
        <dbReference type="Proteomes" id="UP001319921"/>
    </source>
</evidence>
<sequence>MREYALKVNLVVRLKNGDPYVFGRGGKICYELFKYGIECEVVPGVSSINSVPAYAGIPLTFQGISDMITIVSGVTEGGRLFDFQRIPKSGTLVLLMAGKRIGEISKCLINRRSPSEDVAIIERGTYYDQKVIVTKLKDLYNINVYSSPSMIVLGDVVKLRNFLWKLS</sequence>
<dbReference type="AlphaFoldDB" id="A0AAQ4CS25"/>
<dbReference type="KEGG" id="scas:SACC_16230"/>
<keyword evidence="9" id="KW-1185">Reference proteome</keyword>
<evidence type="ECO:0000256" key="2">
    <source>
        <dbReference type="ARBA" id="ARBA00022603"/>
    </source>
</evidence>
<dbReference type="GO" id="GO:0032259">
    <property type="term" value="P:methylation"/>
    <property type="evidence" value="ECO:0007669"/>
    <property type="project" value="UniProtKB-KW"/>
</dbReference>
<dbReference type="EC" id="2.1.1.107" evidence="1"/>
<dbReference type="GO" id="GO:0019354">
    <property type="term" value="P:siroheme biosynthetic process"/>
    <property type="evidence" value="ECO:0007669"/>
    <property type="project" value="TreeGrafter"/>
</dbReference>
<evidence type="ECO:0000256" key="1">
    <source>
        <dbReference type="ARBA" id="ARBA00012162"/>
    </source>
</evidence>
<dbReference type="EMBL" id="AP025226">
    <property type="protein sequence ID" value="BDB98606.1"/>
    <property type="molecule type" value="Genomic_DNA"/>
</dbReference>
<dbReference type="InterPro" id="IPR035996">
    <property type="entry name" value="4pyrrol_Methylase_sf"/>
</dbReference>
<dbReference type="PANTHER" id="PTHR45790:SF3">
    <property type="entry name" value="S-ADENOSYL-L-METHIONINE-DEPENDENT UROPORPHYRINOGEN III METHYLTRANSFERASE, CHLOROPLASTIC"/>
    <property type="match status" value="1"/>
</dbReference>
<protein>
    <recommendedName>
        <fullName evidence="1">uroporphyrinogen-III C-methyltransferase</fullName>
        <ecNumber evidence="1">2.1.1.107</ecNumber>
    </recommendedName>
</protein>
<evidence type="ECO:0000256" key="6">
    <source>
        <dbReference type="RuleBase" id="RU003960"/>
    </source>
</evidence>
<name>A0AAQ4CS25_9CREN</name>
<dbReference type="InterPro" id="IPR000878">
    <property type="entry name" value="4pyrrol_Mease"/>
</dbReference>